<dbReference type="STRING" id="406100.SAMN04488052_11469"/>
<dbReference type="RefSeq" id="WP_091646394.1">
    <property type="nucleotide sequence ID" value="NZ_FOEG01000014.1"/>
</dbReference>
<organism evidence="1 2">
    <name type="scientific">Aquisalimonas asiatica</name>
    <dbReference type="NCBI Taxonomy" id="406100"/>
    <lineage>
        <taxon>Bacteria</taxon>
        <taxon>Pseudomonadati</taxon>
        <taxon>Pseudomonadota</taxon>
        <taxon>Gammaproteobacteria</taxon>
        <taxon>Chromatiales</taxon>
        <taxon>Ectothiorhodospiraceae</taxon>
        <taxon>Aquisalimonas</taxon>
    </lineage>
</organism>
<proteinExistence type="predicted"/>
<dbReference type="OrthoDB" id="5783890at2"/>
<dbReference type="EMBL" id="FOEG01000014">
    <property type="protein sequence ID" value="SEP17822.1"/>
    <property type="molecule type" value="Genomic_DNA"/>
</dbReference>
<protein>
    <submittedName>
        <fullName evidence="1">Uncharacterized protein</fullName>
    </submittedName>
</protein>
<sequence length="146" mass="15770">MSAQIHTDGFDPAAWCWEDWLQVAAGRMGVFRVSAAPRLPDDVACLTLSRLPTQGPGELLHKGGWLSSPRRSEALASLRRLGWAPEEVADAVGHGRVLPGCVEEAAESLAAIEAALCARKLESGLPRHRRWVAIDIGRQGGRGWAE</sequence>
<dbReference type="Proteomes" id="UP000199657">
    <property type="component" value="Unassembled WGS sequence"/>
</dbReference>
<accession>A0A1H8VQY4</accession>
<keyword evidence="2" id="KW-1185">Reference proteome</keyword>
<evidence type="ECO:0000313" key="2">
    <source>
        <dbReference type="Proteomes" id="UP000199657"/>
    </source>
</evidence>
<gene>
    <name evidence="1" type="ORF">SAMN04488052_11469</name>
</gene>
<dbReference type="AlphaFoldDB" id="A0A1H8VQY4"/>
<evidence type="ECO:0000313" key="1">
    <source>
        <dbReference type="EMBL" id="SEP17822.1"/>
    </source>
</evidence>
<reference evidence="1 2" key="1">
    <citation type="submission" date="2016-10" db="EMBL/GenBank/DDBJ databases">
        <authorList>
            <person name="de Groot N.N."/>
        </authorList>
    </citation>
    <scope>NUCLEOTIDE SEQUENCE [LARGE SCALE GENOMIC DNA]</scope>
    <source>
        <strain evidence="1 2">CGMCC 1.6291</strain>
    </source>
</reference>
<name>A0A1H8VQY4_9GAMM</name>